<keyword evidence="4" id="KW-0677">Repeat</keyword>
<dbReference type="GO" id="GO:0051028">
    <property type="term" value="P:mRNA transport"/>
    <property type="evidence" value="ECO:0007669"/>
    <property type="project" value="UniProtKB-KW"/>
</dbReference>
<feature type="region of interest" description="Disordered" evidence="11">
    <location>
        <begin position="800"/>
        <end position="850"/>
    </location>
</feature>
<feature type="compositionally biased region" description="Polar residues" evidence="11">
    <location>
        <begin position="836"/>
        <end position="850"/>
    </location>
</feature>
<feature type="compositionally biased region" description="Acidic residues" evidence="11">
    <location>
        <begin position="1109"/>
        <end position="1128"/>
    </location>
</feature>
<feature type="compositionally biased region" description="Low complexity" evidence="11">
    <location>
        <begin position="603"/>
        <end position="617"/>
    </location>
</feature>
<evidence type="ECO:0000256" key="2">
    <source>
        <dbReference type="ARBA" id="ARBA00008926"/>
    </source>
</evidence>
<keyword evidence="5" id="KW-0068">Autocatalytic cleavage</keyword>
<evidence type="ECO:0000313" key="13">
    <source>
        <dbReference type="EMBL" id="EPE33916.1"/>
    </source>
</evidence>
<keyword evidence="8" id="KW-0811">Translocation</keyword>
<evidence type="ECO:0000256" key="10">
    <source>
        <dbReference type="ARBA" id="ARBA00023242"/>
    </source>
</evidence>
<evidence type="ECO:0000256" key="5">
    <source>
        <dbReference type="ARBA" id="ARBA00022813"/>
    </source>
</evidence>
<keyword evidence="7" id="KW-0653">Protein transport</keyword>
<dbReference type="GO" id="GO:0017056">
    <property type="term" value="F:structural constituent of nuclear pore"/>
    <property type="evidence" value="ECO:0007669"/>
    <property type="project" value="InterPro"/>
</dbReference>
<feature type="region of interest" description="Disordered" evidence="11">
    <location>
        <begin position="476"/>
        <end position="617"/>
    </location>
</feature>
<dbReference type="EMBL" id="KE145357">
    <property type="protein sequence ID" value="EPE33916.1"/>
    <property type="molecule type" value="Genomic_DNA"/>
</dbReference>
<dbReference type="GeneID" id="19465982"/>
<dbReference type="InterPro" id="IPR021967">
    <property type="entry name" value="Nup98_C"/>
</dbReference>
<feature type="compositionally biased region" description="Low complexity" evidence="11">
    <location>
        <begin position="502"/>
        <end position="518"/>
    </location>
</feature>
<feature type="region of interest" description="Disordered" evidence="11">
    <location>
        <begin position="1028"/>
        <end position="1064"/>
    </location>
</feature>
<evidence type="ECO:0000256" key="4">
    <source>
        <dbReference type="ARBA" id="ARBA00022737"/>
    </source>
</evidence>
<dbReference type="Gene3D" id="1.10.10.2360">
    <property type="match status" value="1"/>
</dbReference>
<dbReference type="OMA" id="PMGKGLN"/>
<dbReference type="GO" id="GO:0044614">
    <property type="term" value="C:nuclear pore cytoplasmic filaments"/>
    <property type="evidence" value="ECO:0007669"/>
    <property type="project" value="TreeGrafter"/>
</dbReference>
<evidence type="ECO:0000313" key="14">
    <source>
        <dbReference type="Proteomes" id="UP000016922"/>
    </source>
</evidence>
<dbReference type="Pfam" id="PF04096">
    <property type="entry name" value="Nucleoporin2"/>
    <property type="match status" value="1"/>
</dbReference>
<feature type="compositionally biased region" description="Low complexity" evidence="11">
    <location>
        <begin position="482"/>
        <end position="491"/>
    </location>
</feature>
<dbReference type="MEROPS" id="S59.A07"/>
<evidence type="ECO:0000256" key="6">
    <source>
        <dbReference type="ARBA" id="ARBA00022816"/>
    </source>
</evidence>
<feature type="compositionally biased region" description="Acidic residues" evidence="11">
    <location>
        <begin position="1141"/>
        <end position="1157"/>
    </location>
</feature>
<keyword evidence="9" id="KW-0906">Nuclear pore complex</keyword>
<protein>
    <submittedName>
        <fullName evidence="13">C-terminal autoproteolytic of nucleoporin nup98</fullName>
    </submittedName>
</protein>
<evidence type="ECO:0000256" key="11">
    <source>
        <dbReference type="SAM" id="MobiDB-lite"/>
    </source>
</evidence>
<dbReference type="Proteomes" id="UP000016922">
    <property type="component" value="Unassembled WGS sequence"/>
</dbReference>
<dbReference type="InterPro" id="IPR036903">
    <property type="entry name" value="Nup98_auto-Pept-S59_dom_sf"/>
</dbReference>
<dbReference type="KEGG" id="glz:GLAREA_06929"/>
<feature type="region of interest" description="Disordered" evidence="11">
    <location>
        <begin position="1100"/>
        <end position="1196"/>
    </location>
</feature>
<dbReference type="OrthoDB" id="3797628at2759"/>
<reference evidence="13 14" key="1">
    <citation type="journal article" date="2013" name="BMC Genomics">
        <title>Genomics-driven discovery of the pneumocandin biosynthetic gene cluster in the fungus Glarea lozoyensis.</title>
        <authorList>
            <person name="Chen L."/>
            <person name="Yue Q."/>
            <person name="Zhang X."/>
            <person name="Xiang M."/>
            <person name="Wang C."/>
            <person name="Li S."/>
            <person name="Che Y."/>
            <person name="Ortiz-Lopez F.J."/>
            <person name="Bills G.F."/>
            <person name="Liu X."/>
            <person name="An Z."/>
        </authorList>
    </citation>
    <scope>NUCLEOTIDE SEQUENCE [LARGE SCALE GENOMIC DNA]</scope>
    <source>
        <strain evidence="14">ATCC 20868 / MF5171</strain>
    </source>
</reference>
<evidence type="ECO:0000256" key="3">
    <source>
        <dbReference type="ARBA" id="ARBA00022448"/>
    </source>
</evidence>
<dbReference type="RefSeq" id="XP_008079068.1">
    <property type="nucleotide sequence ID" value="XM_008080877.1"/>
</dbReference>
<dbReference type="PROSITE" id="PS51434">
    <property type="entry name" value="NUP_C"/>
    <property type="match status" value="1"/>
</dbReference>
<gene>
    <name evidence="13" type="ORF">GLAREA_06929</name>
</gene>
<keyword evidence="6" id="KW-0509">mRNA transport</keyword>
<feature type="compositionally biased region" description="Acidic residues" evidence="11">
    <location>
        <begin position="1177"/>
        <end position="1194"/>
    </location>
</feature>
<dbReference type="InterPro" id="IPR007230">
    <property type="entry name" value="Nup98_auto-Pept-S59_dom"/>
</dbReference>
<dbReference type="GO" id="GO:0006405">
    <property type="term" value="P:RNA export from nucleus"/>
    <property type="evidence" value="ECO:0007669"/>
    <property type="project" value="TreeGrafter"/>
</dbReference>
<dbReference type="Gene3D" id="1.25.40.690">
    <property type="match status" value="1"/>
</dbReference>
<feature type="region of interest" description="Disordered" evidence="11">
    <location>
        <begin position="766"/>
        <end position="786"/>
    </location>
</feature>
<feature type="compositionally biased region" description="Low complexity" evidence="11">
    <location>
        <begin position="527"/>
        <end position="540"/>
    </location>
</feature>
<dbReference type="GO" id="GO:0034398">
    <property type="term" value="P:telomere tethering at nuclear periphery"/>
    <property type="evidence" value="ECO:0007669"/>
    <property type="project" value="TreeGrafter"/>
</dbReference>
<feature type="compositionally biased region" description="Polar residues" evidence="11">
    <location>
        <begin position="556"/>
        <end position="602"/>
    </location>
</feature>
<dbReference type="PANTHER" id="PTHR23198">
    <property type="entry name" value="NUCLEOPORIN"/>
    <property type="match status" value="1"/>
</dbReference>
<organism evidence="13 14">
    <name type="scientific">Glarea lozoyensis (strain ATCC 20868 / MF5171)</name>
    <dbReference type="NCBI Taxonomy" id="1116229"/>
    <lineage>
        <taxon>Eukaryota</taxon>
        <taxon>Fungi</taxon>
        <taxon>Dikarya</taxon>
        <taxon>Ascomycota</taxon>
        <taxon>Pezizomycotina</taxon>
        <taxon>Leotiomycetes</taxon>
        <taxon>Helotiales</taxon>
        <taxon>Helotiaceae</taxon>
        <taxon>Glarea</taxon>
    </lineage>
</organism>
<feature type="domain" description="Peptidase S59" evidence="12">
    <location>
        <begin position="881"/>
        <end position="1023"/>
    </location>
</feature>
<keyword evidence="14" id="KW-1185">Reference proteome</keyword>
<dbReference type="GO" id="GO:0008139">
    <property type="term" value="F:nuclear localization sequence binding"/>
    <property type="evidence" value="ECO:0007669"/>
    <property type="project" value="TreeGrafter"/>
</dbReference>
<evidence type="ECO:0000256" key="1">
    <source>
        <dbReference type="ARBA" id="ARBA00004567"/>
    </source>
</evidence>
<feature type="compositionally biased region" description="Acidic residues" evidence="11">
    <location>
        <begin position="1029"/>
        <end position="1041"/>
    </location>
</feature>
<dbReference type="eggNOG" id="KOG0845">
    <property type="taxonomic scope" value="Eukaryota"/>
</dbReference>
<evidence type="ECO:0000259" key="12">
    <source>
        <dbReference type="PROSITE" id="PS51434"/>
    </source>
</evidence>
<dbReference type="Pfam" id="PF12110">
    <property type="entry name" value="Nup96"/>
    <property type="match status" value="1"/>
</dbReference>
<dbReference type="Pfam" id="PF13634">
    <property type="entry name" value="Nucleoporin_FG"/>
    <property type="match status" value="4"/>
</dbReference>
<proteinExistence type="inferred from homology"/>
<comment type="subcellular location">
    <subcellularLocation>
        <location evidence="1">Nucleus</location>
        <location evidence="1">Nuclear pore complex</location>
    </subcellularLocation>
</comment>
<comment type="similarity">
    <text evidence="2">Belongs to the nucleoporin GLFG family.</text>
</comment>
<evidence type="ECO:0000256" key="8">
    <source>
        <dbReference type="ARBA" id="ARBA00023010"/>
    </source>
</evidence>
<sequence>MSGFGGFGGFGANNNNNTTPAFGGGFGANNTANTGFGSTTNTGFGATNNTTGSGLFGGNNTSGFGGAGGGFGSSTGAFGAPKSGGFGATNTSTSGSIFGGGNTTTTSGGFGGGFGQTSAPATGFGAPAASTGGLFGQPKTTGFGGTSTFGNNNATPAFGGASTGAFGAPASTALGGATGECQGTGSVPFSPFIEKEPNSTNNQQNAFQSISFQQPYQKWSPEELRLADYQQGRKTANASGQAGAFGASTGFGGSFGASNTASGFGANNNNTNTGGGLFGNNASSTTNSPFGASQPAASGFGASTGGGIFGAAKPATTGLFGAQPAQQSTGLFGQQNNTSSGFGTGASTTPFGATNTAGGGLFGNNSNSAAKTPFSFGTSQPATGGTGFGTATSGGFGAAAGTSGFGASNTGTSLFGGQQQQPAATSTTFGGFGGAAAAQPATSTSLFGAQKPATGMFGAPAATNTGTGLFGNTSTANSNPFGGTNNTNQGTSNLFGAQKPATTGLFGNTNTQTNTGGSSLFGGFGGQNQNNQQQQQTGNSLFGGLGNNNNQQQQQKPSLFGQSQPANNSLFGGNNNQQQGSSLFGNTQQNQQPSNSLFGGNNSLLGNSAQGQQGGQSLTASINDSAAYGGTSLFSSLQSTQINNPGPIATPLSSAVKQKKNAALPMYKLNSASTSRFSTPQKRGFGFSYSNYGTPGSASSTSSTPGTFSSNTFSRTLKASASTSSLRRSFNTEDSILAPGAFSASPSTRHYGSTGSVKKLNINRNLRNDLFSPPNPQQAPAAPSQGGILKKRVSFEAHTATNGVSTSSPLKNITNGSSPTSEEMGLLRPSAKANGKQPSNQSPPEMEQVQNNELAVVHEEEAANPTPRALPEKISQEDQEVGEYWMKPSLAEIKNMNRTQRQKVSNLIVGREGCGQVTFGSPVDLTLVNVDDIIAKIVKFDIRSCTVYQDDATKPPMGKGLNVPSIISLQNSWPRKKDMKTPSGEKNGHRFQKHIERLRRVKDTKFLNYDKDTGVWTFSVEHFTTYAAPDEDDETEMEEVSEFGQSTLSAPPDTPTPSSRDVDQSFASVSQISMVSQTESDPEDTFDFKTSKRKKVVLPGAFDEQAAYYEDDEEMEETQEDETYEESFLDNRSVGSQSENGVDEPMDQADDFQDDESVSIADQEMAGSYPQAGNTAELDEEDSQDGYDAIEEDSGTQNALVRARLRASQKAATPMKTRFSAGNDWTATLRKTVSPKKQDRALLKTLIHFDDDSLPDFEPTPTAKRVVADGRGFATSIDLMNSLFGQTKSPAKPAKTPAKGKGFEWPYAKRSKTFDNDMSNMTDIDRAYHSSMRPSWGPDGTLVYSGHADVKSSRRGREKNGLMVIQKGAIVSEGRDVRFAKFTNERSAALLEKHKTISNVTIVNGIPYAKLPENTSFLRFREDGQTRDPAATHEQLVWSLASILWDPVEVPETLRNVENIEARLRRDRFSTFWQDLVARASSQHVALAKSEEEKAIAALAGHNITDACKHLINGKNFHLATLVATIGAKASVKKDIRKQLQDWQKDNMLSDFSEAIRALYELLAGNVAVCAGSKGVKGEDRVESFGISKRFGLDWKQAFGLRLWYGALPSEPIEATVELFTDDIVNGKESARPQAWYVEERIPTLWEDEERDNREDLLYGLLKLHTFSNAEIQAVLCPPNSQLSPVDFRLSWQLAQALTNAGVVSSVDEARENELTHTLDELTLSFAAQLTNEGSWLDAIFVLLHLSAADPRAKSIQDILAQFAGGIGAENSQTFNVLSQSFKIPIPWIWEAKALYMRSVERNPTKEVECLIKASSFNEAHHTFAREVAPKTIVELDYDVLRTLLDSFKGQEDTISEWHLGGQIYSDFLTLLDSQKKYGHKVDLQALDRLLSGLPAVVEKSRKPSFMETVAVETISGTVAKQVVALGKMGEKADLPKILRLPLTEDNYLRHSVDLSLEYYRSAISSTK</sequence>
<dbReference type="SUPFAM" id="SSF82215">
    <property type="entry name" value="C-terminal autoproteolytic domain of nucleoporin nup98"/>
    <property type="match status" value="1"/>
</dbReference>
<evidence type="ECO:0000256" key="9">
    <source>
        <dbReference type="ARBA" id="ARBA00023132"/>
    </source>
</evidence>
<dbReference type="InterPro" id="IPR025574">
    <property type="entry name" value="Nucleoporin_FG_rpt"/>
</dbReference>
<evidence type="ECO:0000256" key="7">
    <source>
        <dbReference type="ARBA" id="ARBA00022927"/>
    </source>
</evidence>
<keyword evidence="10" id="KW-0539">Nucleus</keyword>
<dbReference type="Gene3D" id="3.30.1610.10">
    <property type="entry name" value="Peptidase S59, nucleoporin"/>
    <property type="match status" value="1"/>
</dbReference>
<dbReference type="HOGENOM" id="CLU_002330_0_0_1"/>
<name>S3DP92_GLAL2</name>
<dbReference type="PANTHER" id="PTHR23198:SF6">
    <property type="entry name" value="NUCLEAR PORE COMPLEX PROTEIN NUP98-NUP96"/>
    <property type="match status" value="1"/>
</dbReference>
<dbReference type="GO" id="GO:0006606">
    <property type="term" value="P:protein import into nucleus"/>
    <property type="evidence" value="ECO:0007669"/>
    <property type="project" value="TreeGrafter"/>
</dbReference>
<accession>S3DP92</accession>
<dbReference type="FunFam" id="3.30.1610.10:FF:000003">
    <property type="entry name" value="Nucleoporin SONB, putative"/>
    <property type="match status" value="1"/>
</dbReference>
<dbReference type="GO" id="GO:0000973">
    <property type="term" value="P:post-transcriptional tethering of RNA polymerase II gene DNA at nuclear periphery"/>
    <property type="evidence" value="ECO:0007669"/>
    <property type="project" value="TreeGrafter"/>
</dbReference>
<dbReference type="GO" id="GO:0003723">
    <property type="term" value="F:RNA binding"/>
    <property type="evidence" value="ECO:0007669"/>
    <property type="project" value="TreeGrafter"/>
</dbReference>
<dbReference type="InterPro" id="IPR037665">
    <property type="entry name" value="Nucleoporin_S59-like"/>
</dbReference>
<keyword evidence="3" id="KW-0813">Transport</keyword>
<dbReference type="STRING" id="1116229.S3DP92"/>
<dbReference type="FunFam" id="1.25.40.690:FF:000003">
    <property type="entry name" value="Nucleoporin SONB, putative"/>
    <property type="match status" value="1"/>
</dbReference>
<feature type="compositionally biased region" description="Polar residues" evidence="11">
    <location>
        <begin position="800"/>
        <end position="821"/>
    </location>
</feature>
<dbReference type="FunFam" id="1.10.10.2360:FF:000001">
    <property type="entry name" value="Nuclear pore complex protein Nup98-Nup96"/>
    <property type="match status" value="1"/>
</dbReference>